<gene>
    <name evidence="1" type="ORF">KIN20_003638</name>
</gene>
<name>A0AAD5MIM9_PARTN</name>
<dbReference type="Proteomes" id="UP001196413">
    <property type="component" value="Unassembled WGS sequence"/>
</dbReference>
<evidence type="ECO:0000313" key="2">
    <source>
        <dbReference type="Proteomes" id="UP001196413"/>
    </source>
</evidence>
<reference evidence="1" key="1">
    <citation type="submission" date="2021-06" db="EMBL/GenBank/DDBJ databases">
        <title>Parelaphostrongylus tenuis whole genome reference sequence.</title>
        <authorList>
            <person name="Garwood T.J."/>
            <person name="Larsen P.A."/>
            <person name="Fountain-Jones N.M."/>
            <person name="Garbe J.R."/>
            <person name="Macchietto M.G."/>
            <person name="Kania S.A."/>
            <person name="Gerhold R.W."/>
            <person name="Richards J.E."/>
            <person name="Wolf T.M."/>
        </authorList>
    </citation>
    <scope>NUCLEOTIDE SEQUENCE</scope>
    <source>
        <strain evidence="1">MNPRO001-30</strain>
        <tissue evidence="1">Meninges</tissue>
    </source>
</reference>
<evidence type="ECO:0000313" key="1">
    <source>
        <dbReference type="EMBL" id="KAJ1348349.1"/>
    </source>
</evidence>
<dbReference type="AlphaFoldDB" id="A0AAD5MIM9"/>
<organism evidence="1 2">
    <name type="scientific">Parelaphostrongylus tenuis</name>
    <name type="common">Meningeal worm</name>
    <dbReference type="NCBI Taxonomy" id="148309"/>
    <lineage>
        <taxon>Eukaryota</taxon>
        <taxon>Metazoa</taxon>
        <taxon>Ecdysozoa</taxon>
        <taxon>Nematoda</taxon>
        <taxon>Chromadorea</taxon>
        <taxon>Rhabditida</taxon>
        <taxon>Rhabditina</taxon>
        <taxon>Rhabditomorpha</taxon>
        <taxon>Strongyloidea</taxon>
        <taxon>Metastrongylidae</taxon>
        <taxon>Parelaphostrongylus</taxon>
    </lineage>
</organism>
<keyword evidence="2" id="KW-1185">Reference proteome</keyword>
<sequence length="89" mass="9864">MAMAMSQRLRKECCGKHLGNLVVAKVALLLAYVKVVTRTINRHATITEHAYRHNQHAHLLQNSVDLSNVALLRLNGGSKFLCLSSVVTK</sequence>
<accession>A0AAD5MIM9</accession>
<proteinExistence type="predicted"/>
<comment type="caution">
    <text evidence="1">The sequence shown here is derived from an EMBL/GenBank/DDBJ whole genome shotgun (WGS) entry which is preliminary data.</text>
</comment>
<dbReference type="EMBL" id="JAHQIW010000486">
    <property type="protein sequence ID" value="KAJ1348349.1"/>
    <property type="molecule type" value="Genomic_DNA"/>
</dbReference>
<protein>
    <submittedName>
        <fullName evidence="1">Uncharacterized protein</fullName>
    </submittedName>
</protein>